<organism evidence="2 3">
    <name type="scientific">Acer negundo</name>
    <name type="common">Box elder</name>
    <dbReference type="NCBI Taxonomy" id="4023"/>
    <lineage>
        <taxon>Eukaryota</taxon>
        <taxon>Viridiplantae</taxon>
        <taxon>Streptophyta</taxon>
        <taxon>Embryophyta</taxon>
        <taxon>Tracheophyta</taxon>
        <taxon>Spermatophyta</taxon>
        <taxon>Magnoliopsida</taxon>
        <taxon>eudicotyledons</taxon>
        <taxon>Gunneridae</taxon>
        <taxon>Pentapetalae</taxon>
        <taxon>rosids</taxon>
        <taxon>malvids</taxon>
        <taxon>Sapindales</taxon>
        <taxon>Sapindaceae</taxon>
        <taxon>Hippocastanoideae</taxon>
        <taxon>Acereae</taxon>
        <taxon>Acer</taxon>
    </lineage>
</organism>
<accession>A0AAD5NPZ6</accession>
<dbReference type="GO" id="GO:0035251">
    <property type="term" value="F:UDP-glucosyltransferase activity"/>
    <property type="evidence" value="ECO:0007669"/>
    <property type="project" value="InterPro"/>
</dbReference>
<reference evidence="2" key="1">
    <citation type="journal article" date="2022" name="Plant J.">
        <title>Strategies of tolerance reflected in two North American maple genomes.</title>
        <authorList>
            <person name="McEvoy S.L."/>
            <person name="Sezen U.U."/>
            <person name="Trouern-Trend A."/>
            <person name="McMahon S.M."/>
            <person name="Schaberg P.G."/>
            <person name="Yang J."/>
            <person name="Wegrzyn J.L."/>
            <person name="Swenson N.G."/>
        </authorList>
    </citation>
    <scope>NUCLEOTIDE SEQUENCE</scope>
    <source>
        <strain evidence="2">91603</strain>
    </source>
</reference>
<comment type="caution">
    <text evidence="2">The sequence shown here is derived from an EMBL/GenBank/DDBJ whole genome shotgun (WGS) entry which is preliminary data.</text>
</comment>
<dbReference type="AlphaFoldDB" id="A0AAD5NPZ6"/>
<dbReference type="InterPro" id="IPR050481">
    <property type="entry name" value="UDP-glycosyltransf_plant"/>
</dbReference>
<protein>
    <submittedName>
        <fullName evidence="2">Uncharacterized protein</fullName>
    </submittedName>
</protein>
<comment type="similarity">
    <text evidence="1">Belongs to the UDP-glycosyltransferase family.</text>
</comment>
<evidence type="ECO:0000313" key="3">
    <source>
        <dbReference type="Proteomes" id="UP001064489"/>
    </source>
</evidence>
<reference evidence="2" key="2">
    <citation type="submission" date="2023-02" db="EMBL/GenBank/DDBJ databases">
        <authorList>
            <person name="Swenson N.G."/>
            <person name="Wegrzyn J.L."/>
            <person name="Mcevoy S.L."/>
        </authorList>
    </citation>
    <scope>NUCLEOTIDE SEQUENCE</scope>
    <source>
        <strain evidence="2">91603</strain>
        <tissue evidence="2">Leaf</tissue>
    </source>
</reference>
<dbReference type="EMBL" id="JAJSOW010000102">
    <property type="protein sequence ID" value="KAI9176785.1"/>
    <property type="molecule type" value="Genomic_DNA"/>
</dbReference>
<proteinExistence type="inferred from homology"/>
<dbReference type="PANTHER" id="PTHR48048">
    <property type="entry name" value="GLYCOSYLTRANSFERASE"/>
    <property type="match status" value="1"/>
</dbReference>
<gene>
    <name evidence="2" type="ORF">LWI28_007223</name>
</gene>
<dbReference type="SUPFAM" id="SSF53756">
    <property type="entry name" value="UDP-Glycosyltransferase/glycogen phosphorylase"/>
    <property type="match status" value="1"/>
</dbReference>
<keyword evidence="3" id="KW-1185">Reference proteome</keyword>
<dbReference type="Gene3D" id="3.40.50.2000">
    <property type="entry name" value="Glycogen Phosphorylase B"/>
    <property type="match status" value="1"/>
</dbReference>
<evidence type="ECO:0000256" key="1">
    <source>
        <dbReference type="ARBA" id="ARBA00009995"/>
    </source>
</evidence>
<evidence type="ECO:0000313" key="2">
    <source>
        <dbReference type="EMBL" id="KAI9176785.1"/>
    </source>
</evidence>
<sequence length="169" mass="18541">MPKYGGIIVNTVESLEKGVLNAILDGHCTPGERTVPRIYSLGPLIVSGDDKWCQFLVGGATAARRRQSQCRRLGFAVAEQKLIKVTLVEELKVALPVLPAEEDGIVSAAELEKRLTELMDSESEEGKALRERVMSARQVLLTAYSQDGPSRIALANFVESFKDNEPFQP</sequence>
<name>A0AAD5NPZ6_ACENE</name>
<dbReference type="Proteomes" id="UP001064489">
    <property type="component" value="Chromosome 5"/>
</dbReference>
<dbReference type="PANTHER" id="PTHR48048:SF41">
    <property type="entry name" value="GLYCOSYLTRANSFERASE"/>
    <property type="match status" value="1"/>
</dbReference>